<sequence length="239" mass="27184">MIAITLSLLVFTAVYAAPVEQVNITYAAEVFGRVELHQMQCLHKKDYKIILFEAYADGKFDNDVKATVWTAVNEKMGAEIYMTPNTNIEKTAQQQIDETLNGMISHGMPITRLWIKITDEKKWSSSLNYNDIFLNDLVMAAEARKRSVGIITNSKIYNRVFTGLYNFVADDRIWYTTPEQVTCTGNEGANFDDFVPFAGWKKPSAKQYCVAANECGITINRNIVKPGYIWIPPTRQDRN</sequence>
<dbReference type="GO" id="GO:0007165">
    <property type="term" value="P:signal transduction"/>
    <property type="evidence" value="ECO:0007669"/>
    <property type="project" value="TreeGrafter"/>
</dbReference>
<dbReference type="Proteomes" id="UP000252519">
    <property type="component" value="Unassembled WGS sequence"/>
</dbReference>
<reference evidence="2 3" key="1">
    <citation type="submission" date="2014-10" db="EMBL/GenBank/DDBJ databases">
        <title>Draft genome of the hookworm Ancylostoma caninum.</title>
        <authorList>
            <person name="Mitreva M."/>
        </authorList>
    </citation>
    <scope>NUCLEOTIDE SEQUENCE [LARGE SCALE GENOMIC DNA]</scope>
    <source>
        <strain evidence="2 3">Baltimore</strain>
    </source>
</reference>
<dbReference type="SUPFAM" id="SSF51445">
    <property type="entry name" value="(Trans)glycosidases"/>
    <property type="match status" value="1"/>
</dbReference>
<name>A0A368FIS9_ANCCA</name>
<evidence type="ECO:0000313" key="2">
    <source>
        <dbReference type="EMBL" id="RCN30715.1"/>
    </source>
</evidence>
<protein>
    <recommendedName>
        <fullName evidence="4">Lysozyme</fullName>
    </recommendedName>
</protein>
<organism evidence="2 3">
    <name type="scientific">Ancylostoma caninum</name>
    <name type="common">Dog hookworm</name>
    <dbReference type="NCBI Taxonomy" id="29170"/>
    <lineage>
        <taxon>Eukaryota</taxon>
        <taxon>Metazoa</taxon>
        <taxon>Ecdysozoa</taxon>
        <taxon>Nematoda</taxon>
        <taxon>Chromadorea</taxon>
        <taxon>Rhabditida</taxon>
        <taxon>Rhabditina</taxon>
        <taxon>Rhabditomorpha</taxon>
        <taxon>Strongyloidea</taxon>
        <taxon>Ancylostomatidae</taxon>
        <taxon>Ancylostomatinae</taxon>
        <taxon>Ancylostoma</taxon>
    </lineage>
</organism>
<dbReference type="GO" id="GO:0045087">
    <property type="term" value="P:innate immune response"/>
    <property type="evidence" value="ECO:0007669"/>
    <property type="project" value="TreeGrafter"/>
</dbReference>
<dbReference type="InterPro" id="IPR051595">
    <property type="entry name" value="GH25_Enzymes"/>
</dbReference>
<dbReference type="PANTHER" id="PTHR23208">
    <property type="entry name" value="LYSOZYME PROTEIN"/>
    <property type="match status" value="1"/>
</dbReference>
<dbReference type="InterPro" id="IPR017853">
    <property type="entry name" value="GH"/>
</dbReference>
<dbReference type="EMBL" id="JOJR01001482">
    <property type="protein sequence ID" value="RCN30715.1"/>
    <property type="molecule type" value="Genomic_DNA"/>
</dbReference>
<dbReference type="PANTHER" id="PTHR23208:SF14">
    <property type="entry name" value="GLYCOSIDE HYDROLASE FAMILY 25 PROTEIN-RELATED"/>
    <property type="match status" value="1"/>
</dbReference>
<comment type="caution">
    <text evidence="2">The sequence shown here is derived from an EMBL/GenBank/DDBJ whole genome shotgun (WGS) entry which is preliminary data.</text>
</comment>
<accession>A0A368FIS9</accession>
<evidence type="ECO:0008006" key="4">
    <source>
        <dbReference type="Google" id="ProtNLM"/>
    </source>
</evidence>
<dbReference type="AlphaFoldDB" id="A0A368FIS9"/>
<evidence type="ECO:0000313" key="3">
    <source>
        <dbReference type="Proteomes" id="UP000252519"/>
    </source>
</evidence>
<dbReference type="OrthoDB" id="2251794at2759"/>
<keyword evidence="3" id="KW-1185">Reference proteome</keyword>
<keyword evidence="1" id="KW-0732">Signal</keyword>
<proteinExistence type="predicted"/>
<evidence type="ECO:0000256" key="1">
    <source>
        <dbReference type="SAM" id="SignalP"/>
    </source>
</evidence>
<dbReference type="Gene3D" id="3.20.20.80">
    <property type="entry name" value="Glycosidases"/>
    <property type="match status" value="1"/>
</dbReference>
<gene>
    <name evidence="2" type="ORF">ANCCAN_23505</name>
</gene>
<feature type="chain" id="PRO_5017033509" description="Lysozyme" evidence="1">
    <location>
        <begin position="17"/>
        <end position="239"/>
    </location>
</feature>
<feature type="signal peptide" evidence="1">
    <location>
        <begin position="1"/>
        <end position="16"/>
    </location>
</feature>